<dbReference type="GO" id="GO:1990904">
    <property type="term" value="C:ribonucleoprotein complex"/>
    <property type="evidence" value="ECO:0007669"/>
    <property type="project" value="UniProtKB-KW"/>
</dbReference>
<dbReference type="SUPFAM" id="SSF54821">
    <property type="entry name" value="Ribosomal protein S3 C-terminal domain"/>
    <property type="match status" value="1"/>
</dbReference>
<comment type="similarity">
    <text evidence="1">Belongs to the universal ribosomal protein uS3 family.</text>
</comment>
<keyword evidence="2 6" id="KW-0689">Ribosomal protein</keyword>
<evidence type="ECO:0000256" key="1">
    <source>
        <dbReference type="ARBA" id="ARBA00010761"/>
    </source>
</evidence>
<keyword evidence="4" id="KW-0812">Transmembrane</keyword>
<keyword evidence="3" id="KW-0687">Ribonucleoprotein</keyword>
<dbReference type="AlphaFoldDB" id="A0A411ADG2"/>
<reference evidence="6" key="1">
    <citation type="submission" date="2018-09" db="EMBL/GenBank/DDBJ databases">
        <title>Comparative sequence analysis of Babesia apicoplast genomes of sheep originating from six regions.</title>
        <authorList>
            <person name="Wang X."/>
            <person name="Guan G."/>
        </authorList>
    </citation>
    <scope>NUCLEOTIDE SEQUENCE</scope>
    <source>
        <strain evidence="6">Hebei</strain>
        <strain evidence="5">Ningxian</strain>
    </source>
</reference>
<dbReference type="InterPro" id="IPR036419">
    <property type="entry name" value="Ribosomal_S3_C_sf"/>
</dbReference>
<evidence type="ECO:0000313" key="5">
    <source>
        <dbReference type="EMBL" id="QAX27091.1"/>
    </source>
</evidence>
<dbReference type="EMBL" id="MH992229">
    <property type="protein sequence ID" value="QAX27120.1"/>
    <property type="molecule type" value="Genomic_DNA"/>
</dbReference>
<proteinExistence type="inferred from homology"/>
<dbReference type="GO" id="GO:0005840">
    <property type="term" value="C:ribosome"/>
    <property type="evidence" value="ECO:0007669"/>
    <property type="project" value="UniProtKB-KW"/>
</dbReference>
<evidence type="ECO:0000256" key="2">
    <source>
        <dbReference type="ARBA" id="ARBA00022980"/>
    </source>
</evidence>
<feature type="transmembrane region" description="Helical" evidence="4">
    <location>
        <begin position="90"/>
        <end position="108"/>
    </location>
</feature>
<dbReference type="Gene3D" id="3.30.1140.32">
    <property type="entry name" value="Ribosomal protein S3, C-terminal domain"/>
    <property type="match status" value="1"/>
</dbReference>
<protein>
    <submittedName>
        <fullName evidence="6">Ribosomal protein S3</fullName>
    </submittedName>
</protein>
<accession>A0A411ADG2</accession>
<keyword evidence="4" id="KW-0472">Membrane</keyword>
<dbReference type="EMBL" id="MH992228">
    <property type="protein sequence ID" value="QAX27091.1"/>
    <property type="molecule type" value="Genomic_DNA"/>
</dbReference>
<gene>
    <name evidence="6" type="primary">rps3</name>
</gene>
<keyword evidence="4" id="KW-1133">Transmembrane helix</keyword>
<evidence type="ECO:0000313" key="6">
    <source>
        <dbReference type="EMBL" id="QAX27120.1"/>
    </source>
</evidence>
<organism evidence="6">
    <name type="scientific">Babesia motasi</name>
    <dbReference type="NCBI Taxonomy" id="237580"/>
    <lineage>
        <taxon>Eukaryota</taxon>
        <taxon>Sar</taxon>
        <taxon>Alveolata</taxon>
        <taxon>Apicomplexa</taxon>
        <taxon>Aconoidasida</taxon>
        <taxon>Piroplasmida</taxon>
        <taxon>Babesiidae</taxon>
        <taxon>Babesia</taxon>
    </lineage>
</organism>
<name>A0A411ADG2_9APIC</name>
<evidence type="ECO:0000256" key="4">
    <source>
        <dbReference type="SAM" id="Phobius"/>
    </source>
</evidence>
<evidence type="ECO:0000256" key="3">
    <source>
        <dbReference type="ARBA" id="ARBA00023274"/>
    </source>
</evidence>
<sequence length="233" mass="27981">MTKAISPVLFRHNIFSNYINKTHIKLNKNLSNLNYFKFFQLLLNILNLYKHKLRNYNAKKNFLYFTCTYSDTYNLCINLRCSKIRIKTDILHCYVLLYQLIAYINYFITYNLYLYNKIFVWSYMSYTKNLYTNKFYIIKTLKYYIARHSNYYTKIAQFCNTILNNKFNKSCRTLKSIKIIYAGCLNKGGSKKKIFNYIHGSVPITSKSVDIDYIKDYIKTYKGTIGIKCWLVF</sequence>